<keyword evidence="2" id="KW-0812">Transmembrane</keyword>
<feature type="transmembrane region" description="Helical" evidence="2">
    <location>
        <begin position="200"/>
        <end position="222"/>
    </location>
</feature>
<evidence type="ECO:0000256" key="3">
    <source>
        <dbReference type="SAM" id="SignalP"/>
    </source>
</evidence>
<protein>
    <submittedName>
        <fullName evidence="4">Uncharacterized protein</fullName>
    </submittedName>
</protein>
<dbReference type="Proteomes" id="UP000266239">
    <property type="component" value="Unassembled WGS sequence"/>
</dbReference>
<sequence>MRFHGVLVPAMAVAAVVQGADMSSHRSLQDIVETPAVTPRPSPSPTDLPSTSAKPTTSSPPRTTAKVTPAPTEEPTDAPTEQPTTTLTPTTTVVPTTTLAPTPKPTTTLAPTPKPTTTLAPTPKPTPETTPKPTTSVPETDAPTPELTPEPTKAPKTTVSFTPPPTVKVQTTPPPTPDPIQVETTKPSSTKQPVETASGIAGWVIPTIVGGAVFFFVTALFLCTRLSRYRDSDDYGQPSMPSPYSVDPAGTFQGAPTRKAAPYLPPLNNATIMTNDSSFLQGCTTPRQDLHPGDSGSIGIYDARVPATSAWAVSSLITTTASRPTMREAAACPTTDGVMCALMTTSRIGVREPASPRTESRLPKAAVLYILRAT</sequence>
<feature type="chain" id="PRO_5017226564" evidence="3">
    <location>
        <begin position="20"/>
        <end position="374"/>
    </location>
</feature>
<dbReference type="EMBL" id="QUTA01001089">
    <property type="protein sequence ID" value="RHY36044.1"/>
    <property type="molecule type" value="Genomic_DNA"/>
</dbReference>
<evidence type="ECO:0000256" key="2">
    <source>
        <dbReference type="SAM" id="Phobius"/>
    </source>
</evidence>
<feature type="region of interest" description="Disordered" evidence="1">
    <location>
        <begin position="34"/>
        <end position="193"/>
    </location>
</feature>
<organism evidence="4 5">
    <name type="scientific">Aphanomyces astaci</name>
    <name type="common">Crayfish plague agent</name>
    <dbReference type="NCBI Taxonomy" id="112090"/>
    <lineage>
        <taxon>Eukaryota</taxon>
        <taxon>Sar</taxon>
        <taxon>Stramenopiles</taxon>
        <taxon>Oomycota</taxon>
        <taxon>Saprolegniomycetes</taxon>
        <taxon>Saprolegniales</taxon>
        <taxon>Verrucalvaceae</taxon>
        <taxon>Aphanomyces</taxon>
    </lineage>
</organism>
<feature type="compositionally biased region" description="Low complexity" evidence="1">
    <location>
        <begin position="131"/>
        <end position="140"/>
    </location>
</feature>
<feature type="compositionally biased region" description="Polar residues" evidence="1">
    <location>
        <begin position="182"/>
        <end position="193"/>
    </location>
</feature>
<keyword evidence="2" id="KW-1133">Transmembrane helix</keyword>
<keyword evidence="2" id="KW-0472">Membrane</keyword>
<proteinExistence type="predicted"/>
<evidence type="ECO:0000313" key="5">
    <source>
        <dbReference type="Proteomes" id="UP000266239"/>
    </source>
</evidence>
<feature type="signal peptide" evidence="3">
    <location>
        <begin position="1"/>
        <end position="19"/>
    </location>
</feature>
<dbReference type="AlphaFoldDB" id="A0A397C3B6"/>
<name>A0A397C3B6_APHAT</name>
<evidence type="ECO:0000256" key="1">
    <source>
        <dbReference type="SAM" id="MobiDB-lite"/>
    </source>
</evidence>
<reference evidence="4 5" key="1">
    <citation type="submission" date="2018-08" db="EMBL/GenBank/DDBJ databases">
        <title>Aphanomyces genome sequencing and annotation.</title>
        <authorList>
            <person name="Minardi D."/>
            <person name="Oidtmann B."/>
            <person name="Van Der Giezen M."/>
            <person name="Studholme D.J."/>
        </authorList>
    </citation>
    <scope>NUCLEOTIDE SEQUENCE [LARGE SCALE GENOMIC DNA]</scope>
    <source>
        <strain evidence="4 5">Yx</strain>
    </source>
</reference>
<feature type="compositionally biased region" description="Low complexity" evidence="1">
    <location>
        <begin position="47"/>
        <end position="121"/>
    </location>
</feature>
<gene>
    <name evidence="4" type="ORF">DYB25_014298</name>
</gene>
<accession>A0A397C3B6</accession>
<comment type="caution">
    <text evidence="4">The sequence shown here is derived from an EMBL/GenBank/DDBJ whole genome shotgun (WGS) entry which is preliminary data.</text>
</comment>
<keyword evidence="3" id="KW-0732">Signal</keyword>
<feature type="compositionally biased region" description="Pro residues" evidence="1">
    <location>
        <begin position="162"/>
        <end position="178"/>
    </location>
</feature>
<evidence type="ECO:0000313" key="4">
    <source>
        <dbReference type="EMBL" id="RHY36044.1"/>
    </source>
</evidence>